<dbReference type="GO" id="GO:0016747">
    <property type="term" value="F:acyltransferase activity, transferring groups other than amino-acyl groups"/>
    <property type="evidence" value="ECO:0007669"/>
    <property type="project" value="InterPro"/>
</dbReference>
<dbReference type="Pfam" id="PF13302">
    <property type="entry name" value="Acetyltransf_3"/>
    <property type="match status" value="1"/>
</dbReference>
<dbReference type="OrthoDB" id="9795206at2"/>
<dbReference type="AlphaFoldDB" id="A0A6M0RA38"/>
<keyword evidence="3" id="KW-1185">Reference proteome</keyword>
<dbReference type="InterPro" id="IPR016181">
    <property type="entry name" value="Acyl_CoA_acyltransferase"/>
</dbReference>
<reference evidence="2 3" key="1">
    <citation type="submission" date="2019-04" db="EMBL/GenBank/DDBJ databases">
        <title>Genome sequencing of Clostridium botulinum Groups I-IV and Clostridium butyricum.</title>
        <authorList>
            <person name="Brunt J."/>
            <person name="Van Vliet A.H.M."/>
            <person name="Stringer S.C."/>
            <person name="Carter A.T."/>
            <person name="Peck M.W."/>
        </authorList>
    </citation>
    <scope>NUCLEOTIDE SEQUENCE [LARGE SCALE GENOMIC DNA]</scope>
    <source>
        <strain evidence="2 3">IFR 18/094</strain>
    </source>
</reference>
<dbReference type="SUPFAM" id="SSF55729">
    <property type="entry name" value="Acyl-CoA N-acyltransferases (Nat)"/>
    <property type="match status" value="1"/>
</dbReference>
<evidence type="ECO:0000259" key="1">
    <source>
        <dbReference type="PROSITE" id="PS51186"/>
    </source>
</evidence>
<protein>
    <submittedName>
        <fullName evidence="2">GNAT family N-acetyltransferase</fullName>
    </submittedName>
</protein>
<accession>A0A6M0RA38</accession>
<dbReference type="PANTHER" id="PTHR43415">
    <property type="entry name" value="SPERMIDINE N(1)-ACETYLTRANSFERASE"/>
    <property type="match status" value="1"/>
</dbReference>
<gene>
    <name evidence="2" type="ORF">FDF74_07925</name>
</gene>
<dbReference type="EMBL" id="SXDP01000005">
    <property type="protein sequence ID" value="NEZ47135.1"/>
    <property type="molecule type" value="Genomic_DNA"/>
</dbReference>
<name>A0A6M0RA38_9CLOT</name>
<comment type="caution">
    <text evidence="2">The sequence shown here is derived from an EMBL/GenBank/DDBJ whole genome shotgun (WGS) entry which is preliminary data.</text>
</comment>
<sequence length="169" mass="19820">MKDNIVRLRQEVFRDDALKIVDWLEDTEVTQYLNERQNAGKSIKDVMYRVNMPILTHLFNQNGSFFMITTKEKETVGFLRLIPKNNYAEIVIVIGDKEKWGRGLGTNAILEGLKHAFFEWRVDEVIAKINFNNKRSKRAFKRVGFTENKELAKEMEYSISINKFLKLVA</sequence>
<dbReference type="PANTHER" id="PTHR43415:SF3">
    <property type="entry name" value="GNAT-FAMILY ACETYLTRANSFERASE"/>
    <property type="match status" value="1"/>
</dbReference>
<dbReference type="Proteomes" id="UP000473885">
    <property type="component" value="Unassembled WGS sequence"/>
</dbReference>
<keyword evidence="2" id="KW-0808">Transferase</keyword>
<dbReference type="RefSeq" id="WP_050608185.1">
    <property type="nucleotide sequence ID" value="NZ_CABKUB010000006.1"/>
</dbReference>
<organism evidence="2 3">
    <name type="scientific">Clostridium niameyense</name>
    <dbReference type="NCBI Taxonomy" id="1622073"/>
    <lineage>
        <taxon>Bacteria</taxon>
        <taxon>Bacillati</taxon>
        <taxon>Bacillota</taxon>
        <taxon>Clostridia</taxon>
        <taxon>Eubacteriales</taxon>
        <taxon>Clostridiaceae</taxon>
        <taxon>Clostridium</taxon>
    </lineage>
</organism>
<evidence type="ECO:0000313" key="3">
    <source>
        <dbReference type="Proteomes" id="UP000473885"/>
    </source>
</evidence>
<dbReference type="InterPro" id="IPR000182">
    <property type="entry name" value="GNAT_dom"/>
</dbReference>
<dbReference type="Gene3D" id="3.40.630.30">
    <property type="match status" value="1"/>
</dbReference>
<dbReference type="PROSITE" id="PS51186">
    <property type="entry name" value="GNAT"/>
    <property type="match status" value="1"/>
</dbReference>
<proteinExistence type="predicted"/>
<feature type="domain" description="N-acetyltransferase" evidence="1">
    <location>
        <begin position="1"/>
        <end position="166"/>
    </location>
</feature>
<evidence type="ECO:0000313" key="2">
    <source>
        <dbReference type="EMBL" id="NEZ47135.1"/>
    </source>
</evidence>